<dbReference type="InterPro" id="IPR005599">
    <property type="entry name" value="GPI_mannosylTrfase"/>
</dbReference>
<feature type="signal peptide" evidence="11">
    <location>
        <begin position="1"/>
        <end position="18"/>
    </location>
</feature>
<evidence type="ECO:0000256" key="3">
    <source>
        <dbReference type="ARBA" id="ARBA00007063"/>
    </source>
</evidence>
<dbReference type="EMBL" id="CP051139">
    <property type="protein sequence ID" value="QIW95535.1"/>
    <property type="molecule type" value="Genomic_DNA"/>
</dbReference>
<comment type="pathway">
    <text evidence="2">Protein modification; protein glycosylation.</text>
</comment>
<feature type="transmembrane region" description="Helical" evidence="10">
    <location>
        <begin position="165"/>
        <end position="188"/>
    </location>
</feature>
<dbReference type="Proteomes" id="UP000503462">
    <property type="component" value="Chromosome 1"/>
</dbReference>
<evidence type="ECO:0000313" key="12">
    <source>
        <dbReference type="EMBL" id="QIW95535.1"/>
    </source>
</evidence>
<dbReference type="GO" id="GO:0005789">
    <property type="term" value="C:endoplasmic reticulum membrane"/>
    <property type="evidence" value="ECO:0007669"/>
    <property type="project" value="UniProtKB-SubCell"/>
</dbReference>
<feature type="transmembrane region" description="Helical" evidence="10">
    <location>
        <begin position="362"/>
        <end position="382"/>
    </location>
</feature>
<evidence type="ECO:0000256" key="10">
    <source>
        <dbReference type="RuleBase" id="RU363075"/>
    </source>
</evidence>
<comment type="similarity">
    <text evidence="3 10">Belongs to the glycosyltransferase 22 family.</text>
</comment>
<proteinExistence type="inferred from homology"/>
<feature type="transmembrane region" description="Helical" evidence="10">
    <location>
        <begin position="209"/>
        <end position="231"/>
    </location>
</feature>
<evidence type="ECO:0000256" key="6">
    <source>
        <dbReference type="ARBA" id="ARBA00022692"/>
    </source>
</evidence>
<feature type="transmembrane region" description="Helical" evidence="10">
    <location>
        <begin position="115"/>
        <end position="145"/>
    </location>
</feature>
<evidence type="ECO:0000256" key="2">
    <source>
        <dbReference type="ARBA" id="ARBA00004922"/>
    </source>
</evidence>
<reference evidence="12 13" key="1">
    <citation type="journal article" date="2016" name="Sci. Rep.">
        <title>Peltaster fructicola genome reveals evolution from an invasive phytopathogen to an ectophytic parasite.</title>
        <authorList>
            <person name="Xu C."/>
            <person name="Chen H."/>
            <person name="Gleason M.L."/>
            <person name="Xu J.R."/>
            <person name="Liu H."/>
            <person name="Zhang R."/>
            <person name="Sun G."/>
        </authorList>
    </citation>
    <scope>NUCLEOTIDE SEQUENCE [LARGE SCALE GENOMIC DNA]</scope>
    <source>
        <strain evidence="12 13">LNHT1506</strain>
    </source>
</reference>
<sequence>MNALVVFSIFAICHSLAALYAPVQDCDEVFNYWEPTHYLTHGYGLQTWEYAPQFAIRSWAYAGLHALILGPLSSLQLLSKQALFVTLRLVLGLACAACETRLFNAVSRTLNERVAILFLIIIASSPGMFHASVAYLPSSFAMYAAMLGASAFMEWRNGLRTAQGIFWFALAAGLGWPFSAALSIPFLLEELLLALLTDRAGRIEFIKRLAFGIGSSLLLLAAQVAIDAVFYRKVTIVPLNIVLYNVFSSRGPDLYGTEPWHFYVRNLALNFHVWLPLALLALPFLLVQMASDKSWTKRTRAFVFLSPFYLWLTIFTLQAHKEERFMYPAYPFLAFNAAYSFNIILSVLGNNSASLSVSRIPVMLRLSAILFFLAAALALSVLRTLGTWTAFSAPLTIYQPLHRLSVGGSVCLGKEWYRFPSHYLLPNGFKAKFVRSEFHGLLPGEFAPATGTNGSYAVTWLEPDGMNDENIEDPGKYVDLQDCDFLVDSFLPSTKATNQEPVYLKDEVQWSRLRCAPFLDALTTSTIPRLIWTPDLPFLPKALRRVYGEYCLLQRRATV</sequence>
<evidence type="ECO:0000256" key="5">
    <source>
        <dbReference type="ARBA" id="ARBA00022679"/>
    </source>
</evidence>
<dbReference type="OrthoDB" id="497541at2759"/>
<dbReference type="AlphaFoldDB" id="A0A6H0XLF4"/>
<feature type="transmembrane region" description="Helical" evidence="10">
    <location>
        <begin position="267"/>
        <end position="287"/>
    </location>
</feature>
<feature type="chain" id="PRO_5026182006" description="Mannosyltransferase" evidence="11">
    <location>
        <begin position="19"/>
        <end position="559"/>
    </location>
</feature>
<keyword evidence="5" id="KW-0808">Transferase</keyword>
<keyword evidence="13" id="KW-1185">Reference proteome</keyword>
<name>A0A6H0XLF4_9PEZI</name>
<evidence type="ECO:0000256" key="7">
    <source>
        <dbReference type="ARBA" id="ARBA00022824"/>
    </source>
</evidence>
<evidence type="ECO:0000256" key="11">
    <source>
        <dbReference type="SAM" id="SignalP"/>
    </source>
</evidence>
<keyword evidence="6 10" id="KW-0812">Transmembrane</keyword>
<dbReference type="UniPathway" id="UPA00378"/>
<dbReference type="Pfam" id="PF03901">
    <property type="entry name" value="Glyco_transf_22"/>
    <property type="match status" value="1"/>
</dbReference>
<dbReference type="PANTHER" id="PTHR22760:SF2">
    <property type="entry name" value="ALPHA-1,2-MANNOSYLTRANSFERASE ALG9"/>
    <property type="match status" value="1"/>
</dbReference>
<keyword evidence="9 10" id="KW-0472">Membrane</keyword>
<dbReference type="GO" id="GO:0000026">
    <property type="term" value="F:alpha-1,2-mannosyltransferase activity"/>
    <property type="evidence" value="ECO:0007669"/>
    <property type="project" value="TreeGrafter"/>
</dbReference>
<accession>A0A6H0XLF4</accession>
<comment type="subcellular location">
    <subcellularLocation>
        <location evidence="1 10">Endoplasmic reticulum membrane</location>
        <topology evidence="1 10">Multi-pass membrane protein</topology>
    </subcellularLocation>
</comment>
<evidence type="ECO:0000256" key="4">
    <source>
        <dbReference type="ARBA" id="ARBA00022676"/>
    </source>
</evidence>
<keyword evidence="11" id="KW-0732">Signal</keyword>
<organism evidence="12 13">
    <name type="scientific">Peltaster fructicola</name>
    <dbReference type="NCBI Taxonomy" id="286661"/>
    <lineage>
        <taxon>Eukaryota</taxon>
        <taxon>Fungi</taxon>
        <taxon>Dikarya</taxon>
        <taxon>Ascomycota</taxon>
        <taxon>Pezizomycotina</taxon>
        <taxon>Dothideomycetes</taxon>
        <taxon>Dothideomycetes incertae sedis</taxon>
        <taxon>Peltaster</taxon>
    </lineage>
</organism>
<feature type="transmembrane region" description="Helical" evidence="10">
    <location>
        <begin position="299"/>
        <end position="317"/>
    </location>
</feature>
<keyword evidence="7 10" id="KW-0256">Endoplasmic reticulum</keyword>
<evidence type="ECO:0000256" key="1">
    <source>
        <dbReference type="ARBA" id="ARBA00004477"/>
    </source>
</evidence>
<dbReference type="PANTHER" id="PTHR22760">
    <property type="entry name" value="GLYCOSYLTRANSFERASE"/>
    <property type="match status" value="1"/>
</dbReference>
<protein>
    <recommendedName>
        <fullName evidence="10">Mannosyltransferase</fullName>
        <ecNumber evidence="10">2.4.1.-</ecNumber>
    </recommendedName>
</protein>
<keyword evidence="4 10" id="KW-0328">Glycosyltransferase</keyword>
<keyword evidence="8 10" id="KW-1133">Transmembrane helix</keyword>
<dbReference type="GO" id="GO:0006487">
    <property type="term" value="P:protein N-linked glycosylation"/>
    <property type="evidence" value="ECO:0007669"/>
    <property type="project" value="TreeGrafter"/>
</dbReference>
<evidence type="ECO:0000313" key="13">
    <source>
        <dbReference type="Proteomes" id="UP000503462"/>
    </source>
</evidence>
<evidence type="ECO:0000256" key="9">
    <source>
        <dbReference type="ARBA" id="ARBA00023136"/>
    </source>
</evidence>
<dbReference type="EC" id="2.4.1.-" evidence="10"/>
<evidence type="ECO:0000256" key="8">
    <source>
        <dbReference type="ARBA" id="ARBA00022989"/>
    </source>
</evidence>
<feature type="transmembrane region" description="Helical" evidence="10">
    <location>
        <begin position="329"/>
        <end position="350"/>
    </location>
</feature>
<gene>
    <name evidence="12" type="ORF">AMS68_001053</name>
</gene>